<dbReference type="EMBL" id="ANNX02000013">
    <property type="protein sequence ID" value="KYC43594.1"/>
    <property type="molecule type" value="Genomic_DNA"/>
</dbReference>
<dbReference type="AlphaFoldDB" id="A0A139XFW9"/>
<reference evidence="1 2" key="1">
    <citation type="journal article" date="2013" name="Genome Biol. Evol.">
        <title>Genomes of Stigonematalean cyanobacteria (subsection V) and the evolution of oxygenic photosynthesis from prokaryotes to plastids.</title>
        <authorList>
            <person name="Dagan T."/>
            <person name="Roettger M."/>
            <person name="Stucken K."/>
            <person name="Landan G."/>
            <person name="Koch R."/>
            <person name="Major P."/>
            <person name="Gould S.B."/>
            <person name="Goremykin V.V."/>
            <person name="Rippka R."/>
            <person name="Tandeau de Marsac N."/>
            <person name="Gugger M."/>
            <person name="Lockhart P.J."/>
            <person name="Allen J.F."/>
            <person name="Brune I."/>
            <person name="Maus I."/>
            <person name="Puhler A."/>
            <person name="Martin W.F."/>
        </authorList>
    </citation>
    <scope>NUCLEOTIDE SEQUENCE [LARGE SCALE GENOMIC DNA]</scope>
    <source>
        <strain evidence="1 2">PCC 7110</strain>
    </source>
</reference>
<dbReference type="STRING" id="128403.WA1_10815"/>
<dbReference type="OrthoDB" id="490038at2"/>
<proteinExistence type="predicted"/>
<evidence type="ECO:0000313" key="2">
    <source>
        <dbReference type="Proteomes" id="UP000076925"/>
    </source>
</evidence>
<gene>
    <name evidence="1" type="ORF">WA1_10815</name>
</gene>
<dbReference type="Proteomes" id="UP000076925">
    <property type="component" value="Unassembled WGS sequence"/>
</dbReference>
<protein>
    <submittedName>
        <fullName evidence="1">Uncharacterized protein</fullName>
    </submittedName>
</protein>
<name>A0A139XFW9_9CYAN</name>
<comment type="caution">
    <text evidence="1">The sequence shown here is derived from an EMBL/GenBank/DDBJ whole genome shotgun (WGS) entry which is preliminary data.</text>
</comment>
<sequence length="176" mass="19739">MIVTVRDPGILSNLDPQQLTTYLQANGWNQERQIGNSESVWYKTTDSGEEFDITLPLNPTIRSYALRMSEILETLEKASGHSQLDILSDLITQLLNTQVQGIVIQLEEGNYGGNITIMGFVVGKLRQIHIRLSESERSLAIKAYQERLPVACTGDLIKDGSYFVLKNQHDFTVIKG</sequence>
<accession>A0A139XFW9</accession>
<evidence type="ECO:0000313" key="1">
    <source>
        <dbReference type="EMBL" id="KYC43594.1"/>
    </source>
</evidence>
<keyword evidence="2" id="KW-1185">Reference proteome</keyword>
<organism evidence="1 2">
    <name type="scientific">Scytonema hofmannii PCC 7110</name>
    <dbReference type="NCBI Taxonomy" id="128403"/>
    <lineage>
        <taxon>Bacteria</taxon>
        <taxon>Bacillati</taxon>
        <taxon>Cyanobacteriota</taxon>
        <taxon>Cyanophyceae</taxon>
        <taxon>Nostocales</taxon>
        <taxon>Scytonemataceae</taxon>
        <taxon>Scytonema</taxon>
    </lineage>
</organism>